<sequence length="70" mass="8045">MLRDFLTEEVFQSGIIRYLEKYSYGNAKSADLWNTVANVSSERDFSTGGFCPTLHKTKKRLIGTPVRTWI</sequence>
<dbReference type="GO" id="GO:0008270">
    <property type="term" value="F:zinc ion binding"/>
    <property type="evidence" value="ECO:0007669"/>
    <property type="project" value="InterPro"/>
</dbReference>
<dbReference type="SUPFAM" id="SSF55486">
    <property type="entry name" value="Metalloproteases ('zincins'), catalytic domain"/>
    <property type="match status" value="1"/>
</dbReference>
<evidence type="ECO:0000313" key="2">
    <source>
        <dbReference type="EMBL" id="JAH13560.1"/>
    </source>
</evidence>
<dbReference type="GO" id="GO:0008237">
    <property type="term" value="F:metallopeptidase activity"/>
    <property type="evidence" value="ECO:0007669"/>
    <property type="project" value="InterPro"/>
</dbReference>
<proteinExistence type="predicted"/>
<reference evidence="2" key="1">
    <citation type="submission" date="2014-11" db="EMBL/GenBank/DDBJ databases">
        <authorList>
            <person name="Amaro Gonzalez C."/>
        </authorList>
    </citation>
    <scope>NUCLEOTIDE SEQUENCE</scope>
</reference>
<protein>
    <recommendedName>
        <fullName evidence="1">Peptidase M1 membrane alanine aminopeptidase domain-containing protein</fullName>
    </recommendedName>
</protein>
<dbReference type="EMBL" id="GBXM01095017">
    <property type="protein sequence ID" value="JAH13560.1"/>
    <property type="molecule type" value="Transcribed_RNA"/>
</dbReference>
<organism evidence="2">
    <name type="scientific">Anguilla anguilla</name>
    <name type="common">European freshwater eel</name>
    <name type="synonym">Muraena anguilla</name>
    <dbReference type="NCBI Taxonomy" id="7936"/>
    <lineage>
        <taxon>Eukaryota</taxon>
        <taxon>Metazoa</taxon>
        <taxon>Chordata</taxon>
        <taxon>Craniata</taxon>
        <taxon>Vertebrata</taxon>
        <taxon>Euteleostomi</taxon>
        <taxon>Actinopterygii</taxon>
        <taxon>Neopterygii</taxon>
        <taxon>Teleostei</taxon>
        <taxon>Anguilliformes</taxon>
        <taxon>Anguillidae</taxon>
        <taxon>Anguilla</taxon>
    </lineage>
</organism>
<dbReference type="Pfam" id="PF01433">
    <property type="entry name" value="Peptidase_M1"/>
    <property type="match status" value="1"/>
</dbReference>
<evidence type="ECO:0000259" key="1">
    <source>
        <dbReference type="Pfam" id="PF01433"/>
    </source>
</evidence>
<feature type="domain" description="Peptidase M1 membrane alanine aminopeptidase" evidence="1">
    <location>
        <begin position="1"/>
        <end position="41"/>
    </location>
</feature>
<dbReference type="InterPro" id="IPR014782">
    <property type="entry name" value="Peptidase_M1_dom"/>
</dbReference>
<accession>A0A0E9QB44</accession>
<dbReference type="Gene3D" id="1.10.390.10">
    <property type="entry name" value="Neutral Protease Domain 2"/>
    <property type="match status" value="1"/>
</dbReference>
<name>A0A0E9QB44_ANGAN</name>
<dbReference type="AlphaFoldDB" id="A0A0E9QB44"/>
<dbReference type="InterPro" id="IPR027268">
    <property type="entry name" value="Peptidase_M4/M1_CTD_sf"/>
</dbReference>
<reference evidence="2" key="2">
    <citation type="journal article" date="2015" name="Fish Shellfish Immunol.">
        <title>Early steps in the European eel (Anguilla anguilla)-Vibrio vulnificus interaction in the gills: Role of the RtxA13 toxin.</title>
        <authorList>
            <person name="Callol A."/>
            <person name="Pajuelo D."/>
            <person name="Ebbesson L."/>
            <person name="Teles M."/>
            <person name="MacKenzie S."/>
            <person name="Amaro C."/>
        </authorList>
    </citation>
    <scope>NUCLEOTIDE SEQUENCE</scope>
</reference>